<dbReference type="RefSeq" id="WP_147585493.1">
    <property type="nucleotide sequence ID" value="NZ_VSTF01000012.1"/>
</dbReference>
<evidence type="ECO:0000256" key="6">
    <source>
        <dbReference type="SAM" id="Phobius"/>
    </source>
</evidence>
<protein>
    <submittedName>
        <fullName evidence="8">PLDc_N domain-containing protein</fullName>
    </submittedName>
</protein>
<reference evidence="8 9" key="2">
    <citation type="submission" date="2019-09" db="EMBL/GenBank/DDBJ databases">
        <title>Strain-level analysis of Eubacterium rectale using genomes from metagenomes.</title>
        <authorList>
            <person name="Karcher N."/>
            <person name="Segata N."/>
        </authorList>
    </citation>
    <scope>NUCLEOTIDE SEQUENCE [LARGE SCALE GENOMIC DNA]</scope>
    <source>
        <strain evidence="8 9">T3WBe13</strain>
    </source>
</reference>
<evidence type="ECO:0000259" key="7">
    <source>
        <dbReference type="Pfam" id="PF13396"/>
    </source>
</evidence>
<dbReference type="InterPro" id="IPR027379">
    <property type="entry name" value="CLS_N"/>
</dbReference>
<sequence>MMTGELLIIVIPIVVVEVILAILALLGIHRMYGCRNGNKTVWTVIVLLIQIIGPILYFVFGKGNGDQL</sequence>
<evidence type="ECO:0000256" key="3">
    <source>
        <dbReference type="ARBA" id="ARBA00022692"/>
    </source>
</evidence>
<keyword evidence="3 6" id="KW-0812">Transmembrane</keyword>
<evidence type="ECO:0000256" key="1">
    <source>
        <dbReference type="ARBA" id="ARBA00004651"/>
    </source>
</evidence>
<evidence type="ECO:0000256" key="2">
    <source>
        <dbReference type="ARBA" id="ARBA00022475"/>
    </source>
</evidence>
<evidence type="ECO:0000313" key="8">
    <source>
        <dbReference type="EMBL" id="TYL58323.1"/>
    </source>
</evidence>
<proteinExistence type="predicted"/>
<gene>
    <name evidence="8" type="ORF">FYL31_10700</name>
</gene>
<dbReference type="EMBL" id="VSTF01000012">
    <property type="protein sequence ID" value="TYL58323.1"/>
    <property type="molecule type" value="Genomic_DNA"/>
</dbReference>
<feature type="domain" description="Cardiolipin synthase N-terminal" evidence="7">
    <location>
        <begin position="19"/>
        <end position="61"/>
    </location>
</feature>
<dbReference type="Proteomes" id="UP000324327">
    <property type="component" value="Unassembled WGS sequence"/>
</dbReference>
<reference evidence="8 9" key="1">
    <citation type="submission" date="2019-08" db="EMBL/GenBank/DDBJ databases">
        <authorList>
            <person name="Duncan S."/>
            <person name="Walker A."/>
        </authorList>
    </citation>
    <scope>NUCLEOTIDE SEQUENCE [LARGE SCALE GENOMIC DNA]</scope>
    <source>
        <strain evidence="8 9">T3WBe13</strain>
    </source>
</reference>
<evidence type="ECO:0000313" key="9">
    <source>
        <dbReference type="Proteomes" id="UP000324327"/>
    </source>
</evidence>
<keyword evidence="4 6" id="KW-1133">Transmembrane helix</keyword>
<keyword evidence="5 6" id="KW-0472">Membrane</keyword>
<dbReference type="AlphaFoldDB" id="A0A5S4VII9"/>
<keyword evidence="2" id="KW-1003">Cell membrane</keyword>
<feature type="transmembrane region" description="Helical" evidence="6">
    <location>
        <begin position="40"/>
        <end position="60"/>
    </location>
</feature>
<name>A0A5S4VII9_9FIRM</name>
<dbReference type="GO" id="GO:0005886">
    <property type="term" value="C:plasma membrane"/>
    <property type="evidence" value="ECO:0007669"/>
    <property type="project" value="UniProtKB-SubCell"/>
</dbReference>
<accession>A0A5S4VII9</accession>
<comment type="caution">
    <text evidence="8">The sequence shown here is derived from an EMBL/GenBank/DDBJ whole genome shotgun (WGS) entry which is preliminary data.</text>
</comment>
<feature type="transmembrane region" description="Helical" evidence="6">
    <location>
        <begin position="6"/>
        <end position="28"/>
    </location>
</feature>
<dbReference type="Pfam" id="PF13396">
    <property type="entry name" value="PLDc_N"/>
    <property type="match status" value="1"/>
</dbReference>
<organism evidence="8 9">
    <name type="scientific">Agathobacter rectalis</name>
    <dbReference type="NCBI Taxonomy" id="39491"/>
    <lineage>
        <taxon>Bacteria</taxon>
        <taxon>Bacillati</taxon>
        <taxon>Bacillota</taxon>
        <taxon>Clostridia</taxon>
        <taxon>Lachnospirales</taxon>
        <taxon>Lachnospiraceae</taxon>
        <taxon>Agathobacter</taxon>
    </lineage>
</organism>
<evidence type="ECO:0000256" key="5">
    <source>
        <dbReference type="ARBA" id="ARBA00023136"/>
    </source>
</evidence>
<evidence type="ECO:0000256" key="4">
    <source>
        <dbReference type="ARBA" id="ARBA00022989"/>
    </source>
</evidence>
<comment type="subcellular location">
    <subcellularLocation>
        <location evidence="1">Cell membrane</location>
        <topology evidence="1">Multi-pass membrane protein</topology>
    </subcellularLocation>
</comment>